<dbReference type="Gene3D" id="3.40.109.10">
    <property type="entry name" value="NADH Oxidase"/>
    <property type="match status" value="1"/>
</dbReference>
<keyword evidence="13" id="KW-1185">Reference proteome</keyword>
<dbReference type="Gene3D" id="3.30.1330.100">
    <property type="entry name" value="CofE-like"/>
    <property type="match status" value="2"/>
</dbReference>
<protein>
    <submittedName>
        <fullName evidence="12">Coenzyme F420-0:L-glutamate ligase</fullName>
        <ecNumber evidence="12">6.3.2.31</ecNumber>
    </submittedName>
</protein>
<keyword evidence="9" id="KW-0511">Multifunctional enzyme</keyword>
<name>A0ABW1SXA4_9ACTN</name>
<evidence type="ECO:0000256" key="2">
    <source>
        <dbReference type="ARBA" id="ARBA00022723"/>
    </source>
</evidence>
<dbReference type="Proteomes" id="UP001596138">
    <property type="component" value="Unassembled WGS sequence"/>
</dbReference>
<keyword evidence="2" id="KW-0479">Metal-binding</keyword>
<dbReference type="NCBIfam" id="NF009810">
    <property type="entry name" value="PRK13294.1"/>
    <property type="match status" value="1"/>
</dbReference>
<evidence type="ECO:0000256" key="8">
    <source>
        <dbReference type="ARBA" id="ARBA00023211"/>
    </source>
</evidence>
<dbReference type="SUPFAM" id="SSF55469">
    <property type="entry name" value="FMN-dependent nitroreductase-like"/>
    <property type="match status" value="1"/>
</dbReference>
<dbReference type="PANTHER" id="PTHR47917:SF1">
    <property type="entry name" value="COENZYME F420:L-GLUTAMATE LIGASE"/>
    <property type="match status" value="1"/>
</dbReference>
<dbReference type="SUPFAM" id="SSF144010">
    <property type="entry name" value="CofE-like"/>
    <property type="match status" value="1"/>
</dbReference>
<dbReference type="InterPro" id="IPR019943">
    <property type="entry name" value="F420_FbiB_C"/>
</dbReference>
<dbReference type="InterPro" id="IPR002847">
    <property type="entry name" value="F420-0_gamma-glut_ligase-dom"/>
</dbReference>
<evidence type="ECO:0000313" key="12">
    <source>
        <dbReference type="EMBL" id="MFC6236894.1"/>
    </source>
</evidence>
<keyword evidence="7" id="KW-0342">GTP-binding</keyword>
<evidence type="ECO:0000256" key="4">
    <source>
        <dbReference type="ARBA" id="ARBA00022842"/>
    </source>
</evidence>
<dbReference type="NCBIfam" id="TIGR03553">
    <property type="entry name" value="F420_FbiB_CTERM"/>
    <property type="match status" value="1"/>
</dbReference>
<evidence type="ECO:0000256" key="3">
    <source>
        <dbReference type="ARBA" id="ARBA00022741"/>
    </source>
</evidence>
<evidence type="ECO:0000256" key="9">
    <source>
        <dbReference type="ARBA" id="ARBA00023268"/>
    </source>
</evidence>
<dbReference type="EMBL" id="JBHSTI010000002">
    <property type="protein sequence ID" value="MFC6236894.1"/>
    <property type="molecule type" value="Genomic_DNA"/>
</dbReference>
<dbReference type="PANTHER" id="PTHR47917">
    <property type="match status" value="1"/>
</dbReference>
<keyword evidence="8" id="KW-0464">Manganese</keyword>
<organism evidence="12 13">
    <name type="scientific">Longivirga aurantiaca</name>
    <dbReference type="NCBI Taxonomy" id="1837743"/>
    <lineage>
        <taxon>Bacteria</taxon>
        <taxon>Bacillati</taxon>
        <taxon>Actinomycetota</taxon>
        <taxon>Actinomycetes</taxon>
        <taxon>Sporichthyales</taxon>
        <taxon>Sporichthyaceae</taxon>
        <taxon>Longivirga</taxon>
    </lineage>
</organism>
<dbReference type="EC" id="6.3.2.31" evidence="12"/>
<keyword evidence="4" id="KW-0460">Magnesium</keyword>
<dbReference type="InterPro" id="IPR008225">
    <property type="entry name" value="F420-0_g-glutamyl_ligase"/>
</dbReference>
<keyword evidence="3" id="KW-0547">Nucleotide-binding</keyword>
<keyword evidence="6" id="KW-0560">Oxidoreductase</keyword>
<feature type="domain" description="Coenzyme F420:L-glutamate ligase-like" evidence="11">
    <location>
        <begin position="8"/>
        <end position="212"/>
    </location>
</feature>
<dbReference type="InterPro" id="IPR029479">
    <property type="entry name" value="Nitroreductase"/>
</dbReference>
<evidence type="ECO:0000256" key="7">
    <source>
        <dbReference type="ARBA" id="ARBA00023134"/>
    </source>
</evidence>
<dbReference type="NCBIfam" id="TIGR01916">
    <property type="entry name" value="F420_cofE"/>
    <property type="match status" value="1"/>
</dbReference>
<gene>
    <name evidence="12" type="ORF">ACFQGU_03320</name>
</gene>
<dbReference type="InterPro" id="IPR000415">
    <property type="entry name" value="Nitroreductase-like"/>
</dbReference>
<dbReference type="RefSeq" id="WP_386763958.1">
    <property type="nucleotide sequence ID" value="NZ_JBHSTI010000002.1"/>
</dbReference>
<dbReference type="GO" id="GO:0052618">
    <property type="term" value="F:coenzyme F420-0:L-glutamate ligase activity"/>
    <property type="evidence" value="ECO:0007669"/>
    <property type="project" value="UniProtKB-EC"/>
</dbReference>
<reference evidence="13" key="1">
    <citation type="journal article" date="2019" name="Int. J. Syst. Evol. Microbiol.">
        <title>The Global Catalogue of Microorganisms (GCM) 10K type strain sequencing project: providing services to taxonomists for standard genome sequencing and annotation.</title>
        <authorList>
            <consortium name="The Broad Institute Genomics Platform"/>
            <consortium name="The Broad Institute Genome Sequencing Center for Infectious Disease"/>
            <person name="Wu L."/>
            <person name="Ma J."/>
        </authorList>
    </citation>
    <scope>NUCLEOTIDE SEQUENCE [LARGE SCALE GENOMIC DNA]</scope>
    <source>
        <strain evidence="13">CGMCC 4.7317</strain>
    </source>
</reference>
<evidence type="ECO:0000256" key="6">
    <source>
        <dbReference type="ARBA" id="ARBA00023002"/>
    </source>
</evidence>
<accession>A0ABW1SXA4</accession>
<evidence type="ECO:0000259" key="11">
    <source>
        <dbReference type="Pfam" id="PF01996"/>
    </source>
</evidence>
<evidence type="ECO:0000259" key="10">
    <source>
        <dbReference type="Pfam" id="PF00881"/>
    </source>
</evidence>
<evidence type="ECO:0000256" key="1">
    <source>
        <dbReference type="ARBA" id="ARBA00022598"/>
    </source>
</evidence>
<evidence type="ECO:0000313" key="13">
    <source>
        <dbReference type="Proteomes" id="UP001596138"/>
    </source>
</evidence>
<dbReference type="Pfam" id="PF01996">
    <property type="entry name" value="F420_ligase"/>
    <property type="match status" value="1"/>
</dbReference>
<feature type="domain" description="Nitroreductase" evidence="10">
    <location>
        <begin position="254"/>
        <end position="426"/>
    </location>
</feature>
<sequence>MVVAVEGLPEIAPGADLAALASPLLGAVAWPDSSTGLRDGDVLVVTSKVVSKAEGRVVAADDREDAITAETVRVVATRQTPRGVTRIVETAHGFVMAAAGVDASNTPAGTVVLLPVDPDASARALRAAWQRDHGVIVGVVVTDTMGRPWREGLTDSAIGAAGIAPLDDFRGRVDAHGHALEMTVTSIADEVAAAADLVKGKLSGAPVAVVRGLSAYVGAEDGPGAQVLVRRAADDMFRLGTAEAVAEGRRTAAAARRTVRRFTDELVDPGAVERAVAAAVTAPSPHHTAPWRYVVLRDPALRTRLFDAMAARWEGDLRALDSYDDASVTKRLRRGDVLRDAPVVVLPFSDLDGAVHTYPDDRRNGFERDLFLVAGGAAVENLLVALAAEGLGSAWISSTMFCPEVVHEVLDLPASWQPLGGVAVGHPADAPAERPPRDLAAHLFVR</sequence>
<evidence type="ECO:0000256" key="5">
    <source>
        <dbReference type="ARBA" id="ARBA00022958"/>
    </source>
</evidence>
<keyword evidence="5" id="KW-0630">Potassium</keyword>
<dbReference type="Pfam" id="PF00881">
    <property type="entry name" value="Nitroreductase"/>
    <property type="match status" value="1"/>
</dbReference>
<proteinExistence type="predicted"/>
<comment type="caution">
    <text evidence="12">The sequence shown here is derived from an EMBL/GenBank/DDBJ whole genome shotgun (WGS) entry which is preliminary data.</text>
</comment>
<keyword evidence="1 12" id="KW-0436">Ligase</keyword>